<feature type="domain" description="Major facilitator superfamily (MFS) profile" evidence="26">
    <location>
        <begin position="34"/>
        <end position="459"/>
    </location>
</feature>
<comment type="catalytic activity">
    <reaction evidence="13">
        <text>L-alpha-aminoacyl-L-lysine(out) = L-alpha-aminoacyl-L-lysine(in)</text>
        <dbReference type="Rhea" id="RHEA:79383"/>
        <dbReference type="ChEBI" id="CHEBI:229966"/>
    </reaction>
</comment>
<evidence type="ECO:0000256" key="22">
    <source>
        <dbReference type="ARBA" id="ARBA00045018"/>
    </source>
</evidence>
<evidence type="ECO:0000256" key="19">
    <source>
        <dbReference type="ARBA" id="ARBA00044919"/>
    </source>
</evidence>
<evidence type="ECO:0000256" key="18">
    <source>
        <dbReference type="ARBA" id="ARBA00044912"/>
    </source>
</evidence>
<dbReference type="InterPro" id="IPR011701">
    <property type="entry name" value="MFS"/>
</dbReference>
<dbReference type="Gene3D" id="1.20.1250.20">
    <property type="entry name" value="MFS general substrate transporter like domains"/>
    <property type="match status" value="2"/>
</dbReference>
<dbReference type="Pfam" id="PF07690">
    <property type="entry name" value="MFS_1"/>
    <property type="match status" value="1"/>
</dbReference>
<evidence type="ECO:0000256" key="5">
    <source>
        <dbReference type="ARBA" id="ARBA00022989"/>
    </source>
</evidence>
<reference evidence="27 28" key="1">
    <citation type="journal article" date="2014" name="Genome Biol. Evol.">
        <title>The secreted proteins of Achlya hypogyna and Thraustotheca clavata identify the ancestral oomycete secretome and reveal gene acquisitions by horizontal gene transfer.</title>
        <authorList>
            <person name="Misner I."/>
            <person name="Blouin N."/>
            <person name="Leonard G."/>
            <person name="Richards T.A."/>
            <person name="Lane C.E."/>
        </authorList>
    </citation>
    <scope>NUCLEOTIDE SEQUENCE [LARGE SCALE GENOMIC DNA]</scope>
    <source>
        <strain evidence="27 28">ATCC 48635</strain>
    </source>
</reference>
<feature type="transmembrane region" description="Helical" evidence="25">
    <location>
        <begin position="344"/>
        <end position="363"/>
    </location>
</feature>
<comment type="subcellular location">
    <subcellularLocation>
        <location evidence="1">Lysosome membrane</location>
        <topology evidence="1">Multi-pass membrane protein</topology>
    </subcellularLocation>
</comment>
<proteinExistence type="inferred from homology"/>
<comment type="catalytic activity">
    <reaction evidence="20">
        <text>L-lysyl-glycine(out) = L-lysyl-glycine(in)</text>
        <dbReference type="Rhea" id="RHEA:79407"/>
        <dbReference type="ChEBI" id="CHEBI:191202"/>
    </reaction>
</comment>
<keyword evidence="5 25" id="KW-1133">Transmembrane helix</keyword>
<keyword evidence="6 25" id="KW-0472">Membrane</keyword>
<evidence type="ECO:0000259" key="26">
    <source>
        <dbReference type="PROSITE" id="PS50850"/>
    </source>
</evidence>
<comment type="function">
    <text evidence="23">Lysosomal dipeptide uniporter that selectively exports lysine, arginine or histidine-containing dipeptides with a net positive charge from the lysosome lumen into the cytosol. Could play a role in a specific type of protein O-glycosylation indirectly regulating macrophages migration and tissue invasion. Also essential for liver homeostasis.</text>
</comment>
<feature type="transmembrane region" description="Helical" evidence="25">
    <location>
        <begin position="401"/>
        <end position="423"/>
    </location>
</feature>
<dbReference type="InterPro" id="IPR036259">
    <property type="entry name" value="MFS_trans_sf"/>
</dbReference>
<evidence type="ECO:0000256" key="15">
    <source>
        <dbReference type="ARBA" id="ARBA00044899"/>
    </source>
</evidence>
<dbReference type="AlphaFoldDB" id="A0A1V9Z895"/>
<name>A0A1V9Z895_ACHHY</name>
<feature type="transmembrane region" description="Helical" evidence="25">
    <location>
        <begin position="369"/>
        <end position="394"/>
    </location>
</feature>
<evidence type="ECO:0000256" key="9">
    <source>
        <dbReference type="ARBA" id="ARBA00044878"/>
    </source>
</evidence>
<evidence type="ECO:0000256" key="6">
    <source>
        <dbReference type="ARBA" id="ARBA00023136"/>
    </source>
</evidence>
<evidence type="ECO:0000256" key="20">
    <source>
        <dbReference type="ARBA" id="ARBA00044924"/>
    </source>
</evidence>
<comment type="caution">
    <text evidence="27">The sequence shown here is derived from an EMBL/GenBank/DDBJ whole genome shotgun (WGS) entry which is preliminary data.</text>
</comment>
<evidence type="ECO:0000256" key="7">
    <source>
        <dbReference type="ARBA" id="ARBA00023228"/>
    </source>
</evidence>
<evidence type="ECO:0000256" key="23">
    <source>
        <dbReference type="ARBA" id="ARBA00045709"/>
    </source>
</evidence>
<organism evidence="27 28">
    <name type="scientific">Achlya hypogyna</name>
    <name type="common">Oomycete</name>
    <name type="synonym">Protoachlya hypogyna</name>
    <dbReference type="NCBI Taxonomy" id="1202772"/>
    <lineage>
        <taxon>Eukaryota</taxon>
        <taxon>Sar</taxon>
        <taxon>Stramenopiles</taxon>
        <taxon>Oomycota</taxon>
        <taxon>Saprolegniomycetes</taxon>
        <taxon>Saprolegniales</taxon>
        <taxon>Achlyaceae</taxon>
        <taxon>Achlya</taxon>
    </lineage>
</organism>
<comment type="catalytic activity">
    <reaction evidence="9">
        <text>L-histidyl-glycine(out) = L-histidyl-glycine(in)</text>
        <dbReference type="Rhea" id="RHEA:79395"/>
        <dbReference type="ChEBI" id="CHEBI:229957"/>
    </reaction>
</comment>
<evidence type="ECO:0000256" key="10">
    <source>
        <dbReference type="ARBA" id="ARBA00044881"/>
    </source>
</evidence>
<protein>
    <recommendedName>
        <fullName evidence="21">Lysosomal dipeptide transporter MFSD1</fullName>
    </recommendedName>
    <alternativeName>
        <fullName evidence="22">Major facilitator superfamily domain-containing protein 1</fullName>
    </alternativeName>
</protein>
<dbReference type="InterPro" id="IPR052187">
    <property type="entry name" value="MFSD1"/>
</dbReference>
<evidence type="ECO:0000256" key="13">
    <source>
        <dbReference type="ARBA" id="ARBA00044893"/>
    </source>
</evidence>
<dbReference type="GO" id="GO:0022857">
    <property type="term" value="F:transmembrane transporter activity"/>
    <property type="evidence" value="ECO:0007669"/>
    <property type="project" value="InterPro"/>
</dbReference>
<evidence type="ECO:0000256" key="8">
    <source>
        <dbReference type="ARBA" id="ARBA00044876"/>
    </source>
</evidence>
<gene>
    <name evidence="27" type="ORF">ACHHYP_01600</name>
</gene>
<comment type="catalytic activity">
    <reaction evidence="16">
        <text>L-lysyl-L-lysine(out) = L-lysyl-L-lysine(in)</text>
        <dbReference type="Rhea" id="RHEA:79403"/>
        <dbReference type="ChEBI" id="CHEBI:229956"/>
    </reaction>
</comment>
<comment type="catalytic activity">
    <reaction evidence="18">
        <text>L-histidyl-L-alpha-amino acid(out) = L-histidyl-L-alpha-amino acid(in)</text>
        <dbReference type="Rhea" id="RHEA:79379"/>
        <dbReference type="ChEBI" id="CHEBI:229964"/>
    </reaction>
</comment>
<feature type="transmembrane region" description="Helical" evidence="25">
    <location>
        <begin position="309"/>
        <end position="337"/>
    </location>
</feature>
<keyword evidence="7" id="KW-0458">Lysosome</keyword>
<evidence type="ECO:0000256" key="2">
    <source>
        <dbReference type="ARBA" id="ARBA00008335"/>
    </source>
</evidence>
<evidence type="ECO:0000256" key="3">
    <source>
        <dbReference type="ARBA" id="ARBA00022448"/>
    </source>
</evidence>
<evidence type="ECO:0000256" key="24">
    <source>
        <dbReference type="ARBA" id="ARBA00046376"/>
    </source>
</evidence>
<evidence type="ECO:0000313" key="27">
    <source>
        <dbReference type="EMBL" id="OQR94213.1"/>
    </source>
</evidence>
<dbReference type="OrthoDB" id="424834at2759"/>
<evidence type="ECO:0000256" key="12">
    <source>
        <dbReference type="ARBA" id="ARBA00044891"/>
    </source>
</evidence>
<dbReference type="PANTHER" id="PTHR23512:SF3">
    <property type="entry name" value="MAJOR FACILITATOR SUPERFAMILY DOMAIN-CONTAINING PROTEIN 1"/>
    <property type="match status" value="1"/>
</dbReference>
<comment type="similarity">
    <text evidence="2">Belongs to the major facilitator superfamily.</text>
</comment>
<comment type="catalytic activity">
    <reaction evidence="12">
        <text>L-lysyl-L-alpha-amino acid(out) = L-lysyl-L-alpha-amino acid(in)</text>
        <dbReference type="Rhea" id="RHEA:79387"/>
        <dbReference type="ChEBI" id="CHEBI:229965"/>
    </reaction>
</comment>
<evidence type="ECO:0000256" key="4">
    <source>
        <dbReference type="ARBA" id="ARBA00022692"/>
    </source>
</evidence>
<evidence type="ECO:0000256" key="21">
    <source>
        <dbReference type="ARBA" id="ARBA00044985"/>
    </source>
</evidence>
<dbReference type="PANTHER" id="PTHR23512">
    <property type="entry name" value="MAJOR FACILITATOR SUPERFAMILY DOMAIN-CONTAINING PROTEIN 1"/>
    <property type="match status" value="1"/>
</dbReference>
<keyword evidence="4 25" id="KW-0812">Transmembrane</keyword>
<evidence type="ECO:0000256" key="16">
    <source>
        <dbReference type="ARBA" id="ARBA00044900"/>
    </source>
</evidence>
<evidence type="ECO:0000256" key="17">
    <source>
        <dbReference type="ARBA" id="ARBA00044903"/>
    </source>
</evidence>
<comment type="catalytic activity">
    <reaction evidence="10">
        <text>L-alpha-aminoacyl-L-arginine(out) = L-alpha-aminoacyl-L-arginine(in)</text>
        <dbReference type="Rhea" id="RHEA:79367"/>
        <dbReference type="ChEBI" id="CHEBI:229968"/>
    </reaction>
</comment>
<comment type="subunit">
    <text evidence="24">Homodimer. Interacts with lysosomal protein GLMP (via lumenal domain); the interaction starts while both proteins are still in the endoplasmic reticulum and is required for stabilization of MFSD1 in lysosomes but has no direct effect on its targeting to lysosomes or transporter activity.</text>
</comment>
<feature type="transmembrane region" description="Helical" evidence="25">
    <location>
        <begin position="33"/>
        <end position="52"/>
    </location>
</feature>
<comment type="catalytic activity">
    <reaction evidence="11">
        <text>L-alpha-aminoacyl-L-histidine(out) = L-alpha-aminoacyl-L-histidine(in)</text>
        <dbReference type="Rhea" id="RHEA:79375"/>
        <dbReference type="ChEBI" id="CHEBI:229967"/>
    </reaction>
</comment>
<comment type="catalytic activity">
    <reaction evidence="15">
        <text>L-arginyl-L-alpha-amino acid(out) = L-arginyl-L-alpha-amino acid(in)</text>
        <dbReference type="Rhea" id="RHEA:79371"/>
        <dbReference type="ChEBI" id="CHEBI:84315"/>
    </reaction>
</comment>
<evidence type="ECO:0000256" key="1">
    <source>
        <dbReference type="ARBA" id="ARBA00004155"/>
    </source>
</evidence>
<feature type="transmembrane region" description="Helical" evidence="25">
    <location>
        <begin position="435"/>
        <end position="455"/>
    </location>
</feature>
<dbReference type="EMBL" id="JNBR01000370">
    <property type="protein sequence ID" value="OQR94213.1"/>
    <property type="molecule type" value="Genomic_DNA"/>
</dbReference>
<evidence type="ECO:0000256" key="11">
    <source>
        <dbReference type="ARBA" id="ARBA00044884"/>
    </source>
</evidence>
<sequence>MTHDSAPLLATPYVVQRTSAWRVWSPRSPGHRFYLLLATCGVAFSGHFIRSGMAAVEQLMLDDPEYPITNTFYGAINSVASLPNLVLPFVGGHLLDRAGSQCLLYFLGLMLMGQTLFAVAMGQHCLWLALVGRFVFGMGEGSVYVGARTFAAHWFDTTEITCAMGTIVATTNIARMLAKVTMAPVALHFGSYVYAFWYGNVMVVVSFAFAAVVVRATHRLKELKATHQHAVRAGAPVDPSLRWLAKYIAHDNSSLSTPTKKHGVLSWTTLQLVGTLPGLFWLVLALQILYVQNLHWFQNVSASYLYQVWGYTIVMSGVLASLSHALVLFSPFLGLVLDRTGGRLLYVVASTVCAVAAFAWLLFTPYTPIVALLLISLCLTVTPAVLVATIAITVPRAHYGMAFGVLEVLEALATTCGNLLVGYLRDVTGSFTADIYFFFGVAWITVGLSVALVSISNQPRTPVGLACDDERCIELGHSASSSSTNVEN</sequence>
<feature type="transmembrane region" description="Helical" evidence="25">
    <location>
        <begin position="192"/>
        <end position="214"/>
    </location>
</feature>
<feature type="transmembrane region" description="Helical" evidence="25">
    <location>
        <begin position="264"/>
        <end position="289"/>
    </location>
</feature>
<dbReference type="SUPFAM" id="SSF103473">
    <property type="entry name" value="MFS general substrate transporter"/>
    <property type="match status" value="1"/>
</dbReference>
<feature type="transmembrane region" description="Helical" evidence="25">
    <location>
        <begin position="72"/>
        <end position="91"/>
    </location>
</feature>
<evidence type="ECO:0000256" key="14">
    <source>
        <dbReference type="ARBA" id="ARBA00044898"/>
    </source>
</evidence>
<keyword evidence="28" id="KW-1185">Reference proteome</keyword>
<feature type="transmembrane region" description="Helical" evidence="25">
    <location>
        <begin position="103"/>
        <end position="130"/>
    </location>
</feature>
<dbReference type="GO" id="GO:0005765">
    <property type="term" value="C:lysosomal membrane"/>
    <property type="evidence" value="ECO:0007669"/>
    <property type="project" value="UniProtKB-SubCell"/>
</dbReference>
<dbReference type="STRING" id="1202772.A0A1V9Z895"/>
<evidence type="ECO:0000256" key="25">
    <source>
        <dbReference type="SAM" id="Phobius"/>
    </source>
</evidence>
<keyword evidence="3" id="KW-0813">Transport</keyword>
<dbReference type="PROSITE" id="PS50850">
    <property type="entry name" value="MFS"/>
    <property type="match status" value="1"/>
</dbReference>
<comment type="catalytic activity">
    <reaction evidence="14">
        <text>L-aspartyl-L-lysine(out) = L-aspartyl-L-lysine(in)</text>
        <dbReference type="Rhea" id="RHEA:79411"/>
        <dbReference type="ChEBI" id="CHEBI:229953"/>
    </reaction>
</comment>
<accession>A0A1V9Z895</accession>
<comment type="catalytic activity">
    <reaction evidence="19">
        <text>L-alanyl-L-lysine(out) = L-alanyl-L-lysine(in)</text>
        <dbReference type="Rhea" id="RHEA:79415"/>
        <dbReference type="ChEBI" id="CHEBI:192470"/>
    </reaction>
</comment>
<evidence type="ECO:0000313" key="28">
    <source>
        <dbReference type="Proteomes" id="UP000243579"/>
    </source>
</evidence>
<dbReference type="InterPro" id="IPR020846">
    <property type="entry name" value="MFS_dom"/>
</dbReference>
<comment type="catalytic activity">
    <reaction evidence="8">
        <text>L-lysyl-L-alanine(out) = L-lysyl-L-alanine(in)</text>
        <dbReference type="Rhea" id="RHEA:79399"/>
        <dbReference type="ChEBI" id="CHEBI:229954"/>
    </reaction>
</comment>
<comment type="catalytic activity">
    <reaction evidence="17">
        <text>L-arginyl-glycine(out) = L-arginyl-glycine(in)</text>
        <dbReference type="Rhea" id="RHEA:79391"/>
        <dbReference type="ChEBI" id="CHEBI:229955"/>
    </reaction>
</comment>
<dbReference type="Proteomes" id="UP000243579">
    <property type="component" value="Unassembled WGS sequence"/>
</dbReference>